<dbReference type="AlphaFoldDB" id="A0A2L2BRQ9"/>
<comment type="catalytic activity">
    <reaction evidence="12">
        <text>(S)-2,3,4,5-tetrahydrodipicolinate + NAD(+) + H2O = (2S,4S)-4-hydroxy-2,3,4,5-tetrahydrodipicolinate + NADH + H(+)</text>
        <dbReference type="Rhea" id="RHEA:35323"/>
        <dbReference type="ChEBI" id="CHEBI:15377"/>
        <dbReference type="ChEBI" id="CHEBI:15378"/>
        <dbReference type="ChEBI" id="CHEBI:16845"/>
        <dbReference type="ChEBI" id="CHEBI:57540"/>
        <dbReference type="ChEBI" id="CHEBI:57945"/>
        <dbReference type="ChEBI" id="CHEBI:67139"/>
        <dbReference type="EC" id="1.17.1.8"/>
    </reaction>
</comment>
<dbReference type="Gene3D" id="3.40.50.720">
    <property type="entry name" value="NAD(P)-binding Rossmann-like Domain"/>
    <property type="match status" value="1"/>
</dbReference>
<dbReference type="PANTHER" id="PTHR20836:SF0">
    <property type="entry name" value="4-HYDROXY-TETRAHYDRODIPICOLINATE REDUCTASE 1, CHLOROPLASTIC-RELATED"/>
    <property type="match status" value="1"/>
</dbReference>
<evidence type="ECO:0000256" key="11">
    <source>
        <dbReference type="ARBA" id="ARBA00049080"/>
    </source>
</evidence>
<protein>
    <recommendedName>
        <fullName evidence="10 13">4-hydroxy-tetrahydrodipicolinate reductase</fullName>
        <ecNumber evidence="10 13">1.17.1.8</ecNumber>
    </recommendedName>
</protein>
<evidence type="ECO:0000256" key="6">
    <source>
        <dbReference type="ARBA" id="ARBA00023002"/>
    </source>
</evidence>
<keyword evidence="4" id="KW-0521">NADP</keyword>
<comment type="catalytic activity">
    <reaction evidence="11">
        <text>(S)-2,3,4,5-tetrahydrodipicolinate + NADP(+) + H2O = (2S,4S)-4-hydroxy-2,3,4,5-tetrahydrodipicolinate + NADPH + H(+)</text>
        <dbReference type="Rhea" id="RHEA:35331"/>
        <dbReference type="ChEBI" id="CHEBI:15377"/>
        <dbReference type="ChEBI" id="CHEBI:15378"/>
        <dbReference type="ChEBI" id="CHEBI:16845"/>
        <dbReference type="ChEBI" id="CHEBI:57783"/>
        <dbReference type="ChEBI" id="CHEBI:58349"/>
        <dbReference type="ChEBI" id="CHEBI:67139"/>
        <dbReference type="EC" id="1.17.1.8"/>
    </reaction>
</comment>
<dbReference type="InterPro" id="IPR000846">
    <property type="entry name" value="DapB_N"/>
</dbReference>
<evidence type="ECO:0000256" key="8">
    <source>
        <dbReference type="ARBA" id="ARBA00023154"/>
    </source>
</evidence>
<evidence type="ECO:0000256" key="12">
    <source>
        <dbReference type="ARBA" id="ARBA00049396"/>
    </source>
</evidence>
<keyword evidence="8" id="KW-0457">Lysine biosynthesis</keyword>
<evidence type="ECO:0000256" key="7">
    <source>
        <dbReference type="ARBA" id="ARBA00023027"/>
    </source>
</evidence>
<keyword evidence="6 16" id="KW-0560">Oxidoreductase</keyword>
<dbReference type="OrthoDB" id="9790352at2"/>
<evidence type="ECO:0000313" key="17">
    <source>
        <dbReference type="Proteomes" id="UP000243077"/>
    </source>
</evidence>
<keyword evidence="7" id="KW-0520">NAD</keyword>
<evidence type="ECO:0000259" key="14">
    <source>
        <dbReference type="Pfam" id="PF01113"/>
    </source>
</evidence>
<keyword evidence="17" id="KW-1185">Reference proteome</keyword>
<evidence type="ECO:0000259" key="15">
    <source>
        <dbReference type="Pfam" id="PF05173"/>
    </source>
</evidence>
<proteinExistence type="inferred from homology"/>
<comment type="similarity">
    <text evidence="1">Belongs to the DapB family.</text>
</comment>
<dbReference type="InterPro" id="IPR036291">
    <property type="entry name" value="NAD(P)-bd_dom_sf"/>
</dbReference>
<dbReference type="SUPFAM" id="SSF51735">
    <property type="entry name" value="NAD(P)-binding Rossmann-fold domains"/>
    <property type="match status" value="1"/>
</dbReference>
<comment type="pathway">
    <text evidence="9">Amino-acid biosynthesis; L-lysine biosynthesis via DAP pathway; (S)-tetrahydrodipicolinate from L-aspartate: step 4/4.</text>
</comment>
<evidence type="ECO:0000313" key="16">
    <source>
        <dbReference type="EMBL" id="AVG24349.1"/>
    </source>
</evidence>
<evidence type="ECO:0000256" key="10">
    <source>
        <dbReference type="ARBA" id="ARBA00038983"/>
    </source>
</evidence>
<evidence type="ECO:0000256" key="4">
    <source>
        <dbReference type="ARBA" id="ARBA00022857"/>
    </source>
</evidence>
<evidence type="ECO:0000256" key="1">
    <source>
        <dbReference type="ARBA" id="ARBA00006642"/>
    </source>
</evidence>
<gene>
    <name evidence="16" type="ORF">C3B54_111406</name>
</gene>
<feature type="domain" description="Dihydrodipicolinate reductase C-terminal" evidence="15">
    <location>
        <begin position="111"/>
        <end position="240"/>
    </location>
</feature>
<dbReference type="EC" id="1.17.1.8" evidence="10 13"/>
<evidence type="ECO:0000256" key="2">
    <source>
        <dbReference type="ARBA" id="ARBA00022490"/>
    </source>
</evidence>
<reference evidence="16 17" key="1">
    <citation type="submission" date="2018-02" db="EMBL/GenBank/DDBJ databases">
        <title>Complete genome of the streamlined marine actinobacterium Pontimonas salivibrio CL-TW6 adapted to coastal planktonic lifestype.</title>
        <authorList>
            <person name="Cho B.C."/>
            <person name="Hardies S.C."/>
            <person name="Jang G.I."/>
            <person name="Hwang C.Y."/>
        </authorList>
    </citation>
    <scope>NUCLEOTIDE SEQUENCE [LARGE SCALE GENOMIC DNA]</scope>
    <source>
        <strain evidence="16 17">CL-TW6</strain>
    </source>
</reference>
<keyword evidence="2" id="KW-0963">Cytoplasm</keyword>
<keyword evidence="5" id="KW-0220">Diaminopimelate biosynthesis</keyword>
<evidence type="ECO:0000256" key="9">
    <source>
        <dbReference type="ARBA" id="ARBA00037922"/>
    </source>
</evidence>
<keyword evidence="3" id="KW-0028">Amino-acid biosynthesis</keyword>
<dbReference type="Pfam" id="PF01113">
    <property type="entry name" value="DapB_N"/>
    <property type="match status" value="1"/>
</dbReference>
<dbReference type="EMBL" id="CP026923">
    <property type="protein sequence ID" value="AVG24349.1"/>
    <property type="molecule type" value="Genomic_DNA"/>
</dbReference>
<dbReference type="GO" id="GO:0005829">
    <property type="term" value="C:cytosol"/>
    <property type="evidence" value="ECO:0007669"/>
    <property type="project" value="TreeGrafter"/>
</dbReference>
<dbReference type="Proteomes" id="UP000243077">
    <property type="component" value="Chromosome"/>
</dbReference>
<evidence type="ECO:0000256" key="3">
    <source>
        <dbReference type="ARBA" id="ARBA00022605"/>
    </source>
</evidence>
<dbReference type="KEGG" id="psai:C3B54_111406"/>
<dbReference type="PIRSF" id="PIRSF000161">
    <property type="entry name" value="DHPR"/>
    <property type="match status" value="1"/>
</dbReference>
<dbReference type="SUPFAM" id="SSF55347">
    <property type="entry name" value="Glyceraldehyde-3-phosphate dehydrogenase-like, C-terminal domain"/>
    <property type="match status" value="1"/>
</dbReference>
<dbReference type="InterPro" id="IPR022664">
    <property type="entry name" value="DapB_N_CS"/>
</dbReference>
<sequence length="260" mass="26582">MSVQVAVVGASGRLGRIVGQVVDATNGFQLTKELGSNNSLDELAGVDLVVDVSLPGVSPKVVDAALEHGAKVLVGTSGWDADKLDGLRKKLASLPGAGVMVVPNFSVGSVVGTHLATIAAHYFDSVEIIEAHHQGKVDSPSGTARNTAERIAEVRDAHGGVVAPHSNQTARGDDIHGVSVHSMRLAGVVAQQEVIFGGTAETLSIRHDTYSADAYRHGIAVAMKAVMDQEGLVVGLDQALGLGVPVGVDDAASDPVEPGA</sequence>
<dbReference type="RefSeq" id="WP_104913836.1">
    <property type="nucleotide sequence ID" value="NZ_CP026923.1"/>
</dbReference>
<accession>A0A2L2BRQ9</accession>
<evidence type="ECO:0000256" key="13">
    <source>
        <dbReference type="NCBIfam" id="TIGR00036"/>
    </source>
</evidence>
<dbReference type="PROSITE" id="PS01298">
    <property type="entry name" value="DAPB"/>
    <property type="match status" value="1"/>
</dbReference>
<dbReference type="NCBIfam" id="TIGR00036">
    <property type="entry name" value="dapB"/>
    <property type="match status" value="1"/>
</dbReference>
<dbReference type="GO" id="GO:0008839">
    <property type="term" value="F:4-hydroxy-tetrahydrodipicolinate reductase"/>
    <property type="evidence" value="ECO:0007669"/>
    <property type="project" value="UniProtKB-UniRule"/>
</dbReference>
<dbReference type="PANTHER" id="PTHR20836">
    <property type="entry name" value="DIHYDRODIPICOLINATE REDUCTASE"/>
    <property type="match status" value="1"/>
</dbReference>
<evidence type="ECO:0000256" key="5">
    <source>
        <dbReference type="ARBA" id="ARBA00022915"/>
    </source>
</evidence>
<dbReference type="InterPro" id="IPR022663">
    <property type="entry name" value="DapB_C"/>
</dbReference>
<dbReference type="GO" id="GO:0009089">
    <property type="term" value="P:lysine biosynthetic process via diaminopimelate"/>
    <property type="evidence" value="ECO:0007669"/>
    <property type="project" value="UniProtKB-UniRule"/>
</dbReference>
<name>A0A2L2BRQ9_9MICO</name>
<dbReference type="Pfam" id="PF05173">
    <property type="entry name" value="DapB_C"/>
    <property type="match status" value="1"/>
</dbReference>
<organism evidence="16 17">
    <name type="scientific">Pontimonas salivibrio</name>
    <dbReference type="NCBI Taxonomy" id="1159327"/>
    <lineage>
        <taxon>Bacteria</taxon>
        <taxon>Bacillati</taxon>
        <taxon>Actinomycetota</taxon>
        <taxon>Actinomycetes</taxon>
        <taxon>Micrococcales</taxon>
        <taxon>Microbacteriaceae</taxon>
        <taxon>Pontimonas</taxon>
    </lineage>
</organism>
<dbReference type="InterPro" id="IPR023940">
    <property type="entry name" value="DHDPR_bac"/>
</dbReference>
<dbReference type="FunFam" id="3.30.360.10:FF:000009">
    <property type="entry name" value="4-hydroxy-tetrahydrodipicolinate reductase"/>
    <property type="match status" value="1"/>
</dbReference>
<dbReference type="GO" id="GO:0019877">
    <property type="term" value="P:diaminopimelate biosynthetic process"/>
    <property type="evidence" value="ECO:0007669"/>
    <property type="project" value="UniProtKB-KW"/>
</dbReference>
<feature type="domain" description="Dihydrodipicolinate reductase N-terminal" evidence="14">
    <location>
        <begin position="3"/>
        <end position="105"/>
    </location>
</feature>
<dbReference type="Gene3D" id="3.30.360.10">
    <property type="entry name" value="Dihydrodipicolinate Reductase, domain 2"/>
    <property type="match status" value="1"/>
</dbReference>